<evidence type="ECO:0000259" key="6">
    <source>
        <dbReference type="PROSITE" id="PS50949"/>
    </source>
</evidence>
<evidence type="ECO:0000256" key="1">
    <source>
        <dbReference type="ARBA" id="ARBA00005384"/>
    </source>
</evidence>
<dbReference type="GO" id="GO:0003677">
    <property type="term" value="F:DNA binding"/>
    <property type="evidence" value="ECO:0007669"/>
    <property type="project" value="UniProtKB-KW"/>
</dbReference>
<keyword evidence="5" id="KW-0804">Transcription</keyword>
<evidence type="ECO:0000256" key="2">
    <source>
        <dbReference type="ARBA" id="ARBA00022898"/>
    </source>
</evidence>
<name>A0A561E4D2_9MICO</name>
<keyword evidence="3" id="KW-0805">Transcription regulation</keyword>
<dbReference type="InterPro" id="IPR036388">
    <property type="entry name" value="WH-like_DNA-bd_sf"/>
</dbReference>
<evidence type="ECO:0000256" key="3">
    <source>
        <dbReference type="ARBA" id="ARBA00023015"/>
    </source>
</evidence>
<keyword evidence="2" id="KW-0663">Pyridoxal phosphate</keyword>
<organism evidence="7 8">
    <name type="scientific">Rudaeicoccus suwonensis</name>
    <dbReference type="NCBI Taxonomy" id="657409"/>
    <lineage>
        <taxon>Bacteria</taxon>
        <taxon>Bacillati</taxon>
        <taxon>Actinomycetota</taxon>
        <taxon>Actinomycetes</taxon>
        <taxon>Micrococcales</taxon>
        <taxon>Dermacoccaceae</taxon>
        <taxon>Rudaeicoccus</taxon>
    </lineage>
</organism>
<protein>
    <submittedName>
        <fullName evidence="7">DNA-binding transcriptional MocR family regulator</fullName>
    </submittedName>
</protein>
<evidence type="ECO:0000256" key="5">
    <source>
        <dbReference type="ARBA" id="ARBA00023163"/>
    </source>
</evidence>
<gene>
    <name evidence="7" type="ORF">BKA23_2839</name>
</gene>
<keyword evidence="4 7" id="KW-0238">DNA-binding</keyword>
<dbReference type="SUPFAM" id="SSF46785">
    <property type="entry name" value="Winged helix' DNA-binding domain"/>
    <property type="match status" value="1"/>
</dbReference>
<evidence type="ECO:0000313" key="8">
    <source>
        <dbReference type="Proteomes" id="UP000318297"/>
    </source>
</evidence>
<dbReference type="InterPro" id="IPR015421">
    <property type="entry name" value="PyrdxlP-dep_Trfase_major"/>
</dbReference>
<keyword evidence="8" id="KW-1185">Reference proteome</keyword>
<dbReference type="PANTHER" id="PTHR46577">
    <property type="entry name" value="HTH-TYPE TRANSCRIPTIONAL REGULATORY PROTEIN GABR"/>
    <property type="match status" value="1"/>
</dbReference>
<comment type="similarity">
    <text evidence="1">In the C-terminal section; belongs to the class-I pyridoxal-phosphate-dependent aminotransferase family.</text>
</comment>
<dbReference type="InterPro" id="IPR036390">
    <property type="entry name" value="WH_DNA-bd_sf"/>
</dbReference>
<dbReference type="SMART" id="SM00345">
    <property type="entry name" value="HTH_GNTR"/>
    <property type="match status" value="1"/>
</dbReference>
<dbReference type="AlphaFoldDB" id="A0A561E4D2"/>
<dbReference type="Gene3D" id="3.40.640.10">
    <property type="entry name" value="Type I PLP-dependent aspartate aminotransferase-like (Major domain)"/>
    <property type="match status" value="1"/>
</dbReference>
<dbReference type="OrthoDB" id="4307011at2"/>
<dbReference type="EMBL" id="VIVQ01000002">
    <property type="protein sequence ID" value="TWE10477.1"/>
    <property type="molecule type" value="Genomic_DNA"/>
</dbReference>
<reference evidence="7 8" key="1">
    <citation type="submission" date="2019-06" db="EMBL/GenBank/DDBJ databases">
        <title>Sequencing the genomes of 1000 actinobacteria strains.</title>
        <authorList>
            <person name="Klenk H.-P."/>
        </authorList>
    </citation>
    <scope>NUCLEOTIDE SEQUENCE [LARGE SCALE GENOMIC DNA]</scope>
    <source>
        <strain evidence="7 8">DSM 19560</strain>
    </source>
</reference>
<dbReference type="CDD" id="cd07377">
    <property type="entry name" value="WHTH_GntR"/>
    <property type="match status" value="1"/>
</dbReference>
<sequence length="446" mass="47019">MFDAARLNLTERTSRGLADAVLAAIRTGDLREGDVLPPIRSLAGDLQVSPTTVSSAWSLLTRSGAIATDGRRGTRVATGTHRPSRYRRALESGNSFTLDLSTGVPDPELLPDITPALQALPGRARPTSYLDDPVLPGLTQVLLSTWPSAIEAVTVVDGAMDAMQLIADTHLRFGDVVLVEDPTFPPILDILDSIGAVAHGVAIDENGLLPGALAQSLTRFRPAMVILQPRGQNPTGASLTAERARELADTLGSHHALIVEDDATGDVASAAAVSLGDLLPDRVLHIRSFSKSFGPDLRLAAIGGPAALLNPIIDRRLFGQGWTSRLLQSLLLTLLTDDAVAAQIASARCEYARRREALVDRLRQHGVEVHARDGINLWLPVVDEAAAMVRLASRGIGVASGTPFTVRADATSAHVRVTTASLADDHDRVAAELAAAAAVGNSAGFR</sequence>
<dbReference type="InterPro" id="IPR051446">
    <property type="entry name" value="HTH_trans_reg/aminotransferase"/>
</dbReference>
<dbReference type="Proteomes" id="UP000318297">
    <property type="component" value="Unassembled WGS sequence"/>
</dbReference>
<dbReference type="InterPro" id="IPR004839">
    <property type="entry name" value="Aminotransferase_I/II_large"/>
</dbReference>
<dbReference type="PROSITE" id="PS50949">
    <property type="entry name" value="HTH_GNTR"/>
    <property type="match status" value="1"/>
</dbReference>
<dbReference type="InterPro" id="IPR000524">
    <property type="entry name" value="Tscrpt_reg_HTH_GntR"/>
</dbReference>
<dbReference type="RefSeq" id="WP_145229461.1">
    <property type="nucleotide sequence ID" value="NZ_VIVQ01000002.1"/>
</dbReference>
<dbReference type="GO" id="GO:0030170">
    <property type="term" value="F:pyridoxal phosphate binding"/>
    <property type="evidence" value="ECO:0007669"/>
    <property type="project" value="InterPro"/>
</dbReference>
<dbReference type="GO" id="GO:0003700">
    <property type="term" value="F:DNA-binding transcription factor activity"/>
    <property type="evidence" value="ECO:0007669"/>
    <property type="project" value="InterPro"/>
</dbReference>
<dbReference type="Pfam" id="PF00392">
    <property type="entry name" value="GntR"/>
    <property type="match status" value="1"/>
</dbReference>
<dbReference type="Gene3D" id="1.10.10.10">
    <property type="entry name" value="Winged helix-like DNA-binding domain superfamily/Winged helix DNA-binding domain"/>
    <property type="match status" value="1"/>
</dbReference>
<comment type="caution">
    <text evidence="7">The sequence shown here is derived from an EMBL/GenBank/DDBJ whole genome shotgun (WGS) entry which is preliminary data.</text>
</comment>
<dbReference type="Pfam" id="PF00155">
    <property type="entry name" value="Aminotran_1_2"/>
    <property type="match status" value="1"/>
</dbReference>
<evidence type="ECO:0000313" key="7">
    <source>
        <dbReference type="EMBL" id="TWE10477.1"/>
    </source>
</evidence>
<feature type="domain" description="HTH gntR-type" evidence="6">
    <location>
        <begin position="11"/>
        <end position="79"/>
    </location>
</feature>
<dbReference type="PANTHER" id="PTHR46577:SF1">
    <property type="entry name" value="HTH-TYPE TRANSCRIPTIONAL REGULATORY PROTEIN GABR"/>
    <property type="match status" value="1"/>
</dbReference>
<proteinExistence type="inferred from homology"/>
<dbReference type="SUPFAM" id="SSF53383">
    <property type="entry name" value="PLP-dependent transferases"/>
    <property type="match status" value="1"/>
</dbReference>
<evidence type="ECO:0000256" key="4">
    <source>
        <dbReference type="ARBA" id="ARBA00023125"/>
    </source>
</evidence>
<dbReference type="InterPro" id="IPR015424">
    <property type="entry name" value="PyrdxlP-dep_Trfase"/>
</dbReference>
<dbReference type="CDD" id="cd00609">
    <property type="entry name" value="AAT_like"/>
    <property type="match status" value="1"/>
</dbReference>
<accession>A0A561E4D2</accession>